<dbReference type="Proteomes" id="UP000823775">
    <property type="component" value="Unassembled WGS sequence"/>
</dbReference>
<reference evidence="1 2" key="1">
    <citation type="journal article" date="2021" name="BMC Genomics">
        <title>Datura genome reveals duplications of psychoactive alkaloid biosynthetic genes and high mutation rate following tissue culture.</title>
        <authorList>
            <person name="Rajewski A."/>
            <person name="Carter-House D."/>
            <person name="Stajich J."/>
            <person name="Litt A."/>
        </authorList>
    </citation>
    <scope>NUCLEOTIDE SEQUENCE [LARGE SCALE GENOMIC DNA]</scope>
    <source>
        <strain evidence="1">AR-01</strain>
    </source>
</reference>
<protein>
    <submittedName>
        <fullName evidence="1">Uncharacterized protein</fullName>
    </submittedName>
</protein>
<proteinExistence type="predicted"/>
<gene>
    <name evidence="1" type="ORF">HAX54_023108</name>
</gene>
<name>A0ABS8RJT6_DATST</name>
<dbReference type="EMBL" id="JACEIK010000028">
    <property type="protein sequence ID" value="MCD7447079.1"/>
    <property type="molecule type" value="Genomic_DNA"/>
</dbReference>
<sequence length="119" mass="12914">MSPSGELHLSVKFQSCKAAVKDGIVCIKSQESQGMNAIFMGMNAIFNRLYGNPVCGNANERQITQFCKSKDGDEMNGSLNNSISSCAAQQPCNNYFEHVPALMDDFCAAPSELVTLKKP</sequence>
<organism evidence="1 2">
    <name type="scientific">Datura stramonium</name>
    <name type="common">Jimsonweed</name>
    <name type="synonym">Common thornapple</name>
    <dbReference type="NCBI Taxonomy" id="4076"/>
    <lineage>
        <taxon>Eukaryota</taxon>
        <taxon>Viridiplantae</taxon>
        <taxon>Streptophyta</taxon>
        <taxon>Embryophyta</taxon>
        <taxon>Tracheophyta</taxon>
        <taxon>Spermatophyta</taxon>
        <taxon>Magnoliopsida</taxon>
        <taxon>eudicotyledons</taxon>
        <taxon>Gunneridae</taxon>
        <taxon>Pentapetalae</taxon>
        <taxon>asterids</taxon>
        <taxon>lamiids</taxon>
        <taxon>Solanales</taxon>
        <taxon>Solanaceae</taxon>
        <taxon>Solanoideae</taxon>
        <taxon>Datureae</taxon>
        <taxon>Datura</taxon>
    </lineage>
</organism>
<evidence type="ECO:0000313" key="2">
    <source>
        <dbReference type="Proteomes" id="UP000823775"/>
    </source>
</evidence>
<keyword evidence="2" id="KW-1185">Reference proteome</keyword>
<accession>A0ABS8RJT6</accession>
<comment type="caution">
    <text evidence="1">The sequence shown here is derived from an EMBL/GenBank/DDBJ whole genome shotgun (WGS) entry which is preliminary data.</text>
</comment>
<evidence type="ECO:0000313" key="1">
    <source>
        <dbReference type="EMBL" id="MCD7447079.1"/>
    </source>
</evidence>